<feature type="transmembrane region" description="Helical" evidence="1">
    <location>
        <begin position="163"/>
        <end position="182"/>
    </location>
</feature>
<dbReference type="EMBL" id="ML977696">
    <property type="protein sequence ID" value="KAF1993567.1"/>
    <property type="molecule type" value="Genomic_DNA"/>
</dbReference>
<dbReference type="AlphaFoldDB" id="A0A6A5VXF4"/>
<keyword evidence="1" id="KW-0812">Transmembrane</keyword>
<name>A0A6A5VXF4_9PLEO</name>
<feature type="transmembrane region" description="Helical" evidence="1">
    <location>
        <begin position="217"/>
        <end position="235"/>
    </location>
</feature>
<evidence type="ECO:0000313" key="2">
    <source>
        <dbReference type="EMBL" id="KAF1993567.1"/>
    </source>
</evidence>
<sequence length="259" mass="29659">MFYRTNDVLSATTITTNGTITVIQTLQQHTVELTEVIIDKHRDENVERSILSIPLQQARAHSEELPTLGSSPDAAWADAASIPQNGQISLRMILTAIWKDVLRTLNPGTIPPTIWFQGLFLLNYLHICRYRLRQRIRPFVLFMAFVLNLLSTPLQSLRKIEELLILNFLVLWVPTGFSFSLLTTDESEALSMQFEVNFAASVLLRWVGLPHGLPMSISFWLVTGFIVLLLEMQYLDTTKKGIRARHQRYVAWDGRISFF</sequence>
<reference evidence="2" key="1">
    <citation type="journal article" date="2020" name="Stud. Mycol.">
        <title>101 Dothideomycetes genomes: a test case for predicting lifestyles and emergence of pathogens.</title>
        <authorList>
            <person name="Haridas S."/>
            <person name="Albert R."/>
            <person name="Binder M."/>
            <person name="Bloem J."/>
            <person name="Labutti K."/>
            <person name="Salamov A."/>
            <person name="Andreopoulos B."/>
            <person name="Baker S."/>
            <person name="Barry K."/>
            <person name="Bills G."/>
            <person name="Bluhm B."/>
            <person name="Cannon C."/>
            <person name="Castanera R."/>
            <person name="Culley D."/>
            <person name="Daum C."/>
            <person name="Ezra D."/>
            <person name="Gonzalez J."/>
            <person name="Henrissat B."/>
            <person name="Kuo A."/>
            <person name="Liang C."/>
            <person name="Lipzen A."/>
            <person name="Lutzoni F."/>
            <person name="Magnuson J."/>
            <person name="Mondo S."/>
            <person name="Nolan M."/>
            <person name="Ohm R."/>
            <person name="Pangilinan J."/>
            <person name="Park H.-J."/>
            <person name="Ramirez L."/>
            <person name="Alfaro M."/>
            <person name="Sun H."/>
            <person name="Tritt A."/>
            <person name="Yoshinaga Y."/>
            <person name="Zwiers L.-H."/>
            <person name="Turgeon B."/>
            <person name="Goodwin S."/>
            <person name="Spatafora J."/>
            <person name="Crous P."/>
            <person name="Grigoriev I."/>
        </authorList>
    </citation>
    <scope>NUCLEOTIDE SEQUENCE</scope>
    <source>
        <strain evidence="2">CBS 123094</strain>
    </source>
</reference>
<accession>A0A6A5VXF4</accession>
<evidence type="ECO:0000313" key="3">
    <source>
        <dbReference type="Proteomes" id="UP000799779"/>
    </source>
</evidence>
<proteinExistence type="predicted"/>
<protein>
    <submittedName>
        <fullName evidence="2">Uncharacterized protein</fullName>
    </submittedName>
</protein>
<evidence type="ECO:0000256" key="1">
    <source>
        <dbReference type="SAM" id="Phobius"/>
    </source>
</evidence>
<keyword evidence="3" id="KW-1185">Reference proteome</keyword>
<dbReference type="Proteomes" id="UP000799779">
    <property type="component" value="Unassembled WGS sequence"/>
</dbReference>
<keyword evidence="1" id="KW-1133">Transmembrane helix</keyword>
<feature type="transmembrane region" description="Helical" evidence="1">
    <location>
        <begin position="139"/>
        <end position="157"/>
    </location>
</feature>
<keyword evidence="1" id="KW-0472">Membrane</keyword>
<gene>
    <name evidence="2" type="ORF">P154DRAFT_567916</name>
</gene>
<organism evidence="2 3">
    <name type="scientific">Amniculicola lignicola CBS 123094</name>
    <dbReference type="NCBI Taxonomy" id="1392246"/>
    <lineage>
        <taxon>Eukaryota</taxon>
        <taxon>Fungi</taxon>
        <taxon>Dikarya</taxon>
        <taxon>Ascomycota</taxon>
        <taxon>Pezizomycotina</taxon>
        <taxon>Dothideomycetes</taxon>
        <taxon>Pleosporomycetidae</taxon>
        <taxon>Pleosporales</taxon>
        <taxon>Amniculicolaceae</taxon>
        <taxon>Amniculicola</taxon>
    </lineage>
</organism>